<feature type="domain" description="Histidine kinase" evidence="9">
    <location>
        <begin position="324"/>
        <end position="528"/>
    </location>
</feature>
<dbReference type="SUPFAM" id="SSF55785">
    <property type="entry name" value="PYP-like sensor domain (PAS domain)"/>
    <property type="match status" value="1"/>
</dbReference>
<dbReference type="Pfam" id="PF02518">
    <property type="entry name" value="HATPase_c"/>
    <property type="match status" value="1"/>
</dbReference>
<evidence type="ECO:0000256" key="8">
    <source>
        <dbReference type="ARBA" id="ARBA00023012"/>
    </source>
</evidence>
<keyword evidence="5" id="KW-0547">Nucleotide-binding</keyword>
<dbReference type="SUPFAM" id="SSF55874">
    <property type="entry name" value="ATPase domain of HSP90 chaperone/DNA topoisomerase II/histidine kinase"/>
    <property type="match status" value="1"/>
</dbReference>
<dbReference type="PANTHER" id="PTHR43065">
    <property type="entry name" value="SENSOR HISTIDINE KINASE"/>
    <property type="match status" value="1"/>
</dbReference>
<sequence length="528" mass="59408">MRKEAWYITEAKQKCAVQGLDPQSVPSYGIVSVDEFREKSENFREILTVTDFFIKKVLEQMEGTPLVVVFSDEQGTVLGLAGDESITHMINRLGIRKGIQLREELSGVNSAGLALRYQRPIELVGEDHFHECLRNVVCCSVVLRDLETDRLLGALTIMTTIEHQTPLLLTMLCTVADSIERELLLRKQNDRLHVLFELNPDIIFSIDLDGNFVSVNPAFTKITGYLPEEVVNRPGVSIVAPGQRKMAKEYFQKVMQGGSQTVEVTVLHRSGDRIEVKIRALPILQDGRINGVYGVATDVTERKRSEELLRKHEMMSFIGELAAGVAHEIRNPLTAIRGFVQLMQSMGSEYHKYHEIMLSELDRINSIVGELLMLAKPQATRFEKRDLGTILDNITILLNAQAILHNVQIVTEMEADLPLVRCEENQIKQVVINLLKNGIESMPNGGQIVVQICRHGDDQVRIRFIDQGQGISEERLAKLGEPFYTTKDKGTGLGLMVSFKIVENHRGQIKFQSKINQGTIVDVFLPID</sequence>
<dbReference type="Gene3D" id="1.10.287.130">
    <property type="match status" value="1"/>
</dbReference>
<dbReference type="Gene3D" id="3.30.565.10">
    <property type="entry name" value="Histidine kinase-like ATPase, C-terminal domain"/>
    <property type="match status" value="1"/>
</dbReference>
<dbReference type="SMART" id="SM00091">
    <property type="entry name" value="PAS"/>
    <property type="match status" value="1"/>
</dbReference>
<keyword evidence="4" id="KW-0808">Transferase</keyword>
<dbReference type="PANTHER" id="PTHR43065:SF34">
    <property type="entry name" value="SPORULATION KINASE A"/>
    <property type="match status" value="1"/>
</dbReference>
<evidence type="ECO:0000256" key="5">
    <source>
        <dbReference type="ARBA" id="ARBA00022741"/>
    </source>
</evidence>
<accession>A0A7I8DJH5</accession>
<dbReference type="GO" id="GO:0000155">
    <property type="term" value="F:phosphorelay sensor kinase activity"/>
    <property type="evidence" value="ECO:0007669"/>
    <property type="project" value="InterPro"/>
</dbReference>
<dbReference type="Gene3D" id="3.30.450.40">
    <property type="match status" value="1"/>
</dbReference>
<dbReference type="InterPro" id="IPR036890">
    <property type="entry name" value="HATPase_C_sf"/>
</dbReference>
<dbReference type="InterPro" id="IPR000700">
    <property type="entry name" value="PAS-assoc_C"/>
</dbReference>
<dbReference type="InterPro" id="IPR003661">
    <property type="entry name" value="HisK_dim/P_dom"/>
</dbReference>
<gene>
    <name evidence="12" type="ORF">skT53_29860</name>
</gene>
<dbReference type="InterPro" id="IPR035965">
    <property type="entry name" value="PAS-like_dom_sf"/>
</dbReference>
<evidence type="ECO:0000256" key="3">
    <source>
        <dbReference type="ARBA" id="ARBA00022553"/>
    </source>
</evidence>
<keyword evidence="6" id="KW-0418">Kinase</keyword>
<proteinExistence type="predicted"/>
<dbReference type="PROSITE" id="PS50112">
    <property type="entry name" value="PAS"/>
    <property type="match status" value="1"/>
</dbReference>
<feature type="domain" description="PAS" evidence="10">
    <location>
        <begin position="188"/>
        <end position="258"/>
    </location>
</feature>
<evidence type="ECO:0000256" key="4">
    <source>
        <dbReference type="ARBA" id="ARBA00022679"/>
    </source>
</evidence>
<dbReference type="KEGG" id="eff:skT53_29860"/>
<protein>
    <recommendedName>
        <fullName evidence="2">histidine kinase</fullName>
        <ecNumber evidence="2">2.7.13.3</ecNumber>
    </recommendedName>
</protein>
<keyword evidence="7" id="KW-0067">ATP-binding</keyword>
<keyword evidence="8" id="KW-0902">Two-component regulatory system</keyword>
<reference evidence="12 13" key="1">
    <citation type="submission" date="2020-08" db="EMBL/GenBank/DDBJ databases">
        <title>Complete Genome Sequence of Effusibacillus dendaii Strain skT53, Isolated from Farmland soil.</title>
        <authorList>
            <person name="Konishi T."/>
            <person name="Kawasaki H."/>
        </authorList>
    </citation>
    <scope>NUCLEOTIDE SEQUENCE [LARGE SCALE GENOMIC DNA]</scope>
    <source>
        <strain evidence="13">skT53</strain>
    </source>
</reference>
<keyword evidence="13" id="KW-1185">Reference proteome</keyword>
<dbReference type="RefSeq" id="WP_200758585.1">
    <property type="nucleotide sequence ID" value="NZ_AP023366.1"/>
</dbReference>
<keyword evidence="3" id="KW-0597">Phosphoprotein</keyword>
<dbReference type="InterPro" id="IPR000014">
    <property type="entry name" value="PAS"/>
</dbReference>
<evidence type="ECO:0000256" key="1">
    <source>
        <dbReference type="ARBA" id="ARBA00000085"/>
    </source>
</evidence>
<organism evidence="12 13">
    <name type="scientific">Effusibacillus dendaii</name>
    <dbReference type="NCBI Taxonomy" id="2743772"/>
    <lineage>
        <taxon>Bacteria</taxon>
        <taxon>Bacillati</taxon>
        <taxon>Bacillota</taxon>
        <taxon>Bacilli</taxon>
        <taxon>Bacillales</taxon>
        <taxon>Alicyclobacillaceae</taxon>
        <taxon>Effusibacillus</taxon>
    </lineage>
</organism>
<dbReference type="InterPro" id="IPR003594">
    <property type="entry name" value="HATPase_dom"/>
</dbReference>
<evidence type="ECO:0000256" key="6">
    <source>
        <dbReference type="ARBA" id="ARBA00022777"/>
    </source>
</evidence>
<dbReference type="Pfam" id="PF00512">
    <property type="entry name" value="HisKA"/>
    <property type="match status" value="1"/>
</dbReference>
<dbReference type="Gene3D" id="3.30.450.20">
    <property type="entry name" value="PAS domain"/>
    <property type="match status" value="1"/>
</dbReference>
<dbReference type="PROSITE" id="PS50109">
    <property type="entry name" value="HIS_KIN"/>
    <property type="match status" value="1"/>
</dbReference>
<evidence type="ECO:0000256" key="7">
    <source>
        <dbReference type="ARBA" id="ARBA00022840"/>
    </source>
</evidence>
<dbReference type="SMART" id="SM00387">
    <property type="entry name" value="HATPase_c"/>
    <property type="match status" value="1"/>
</dbReference>
<dbReference type="InterPro" id="IPR001610">
    <property type="entry name" value="PAC"/>
</dbReference>
<dbReference type="PROSITE" id="PS50113">
    <property type="entry name" value="PAC"/>
    <property type="match status" value="1"/>
</dbReference>
<evidence type="ECO:0000313" key="13">
    <source>
        <dbReference type="Proteomes" id="UP000593802"/>
    </source>
</evidence>
<dbReference type="Pfam" id="PF08448">
    <property type="entry name" value="PAS_4"/>
    <property type="match status" value="1"/>
</dbReference>
<dbReference type="CDD" id="cd00130">
    <property type="entry name" value="PAS"/>
    <property type="match status" value="1"/>
</dbReference>
<dbReference type="SUPFAM" id="SSF47384">
    <property type="entry name" value="Homodimeric domain of signal transducing histidine kinase"/>
    <property type="match status" value="1"/>
</dbReference>
<evidence type="ECO:0000313" key="12">
    <source>
        <dbReference type="EMBL" id="BCJ88001.1"/>
    </source>
</evidence>
<dbReference type="InterPro" id="IPR005467">
    <property type="entry name" value="His_kinase_dom"/>
</dbReference>
<comment type="catalytic activity">
    <reaction evidence="1">
        <text>ATP + protein L-histidine = ADP + protein N-phospho-L-histidine.</text>
        <dbReference type="EC" id="2.7.13.3"/>
    </reaction>
</comment>
<dbReference type="InterPro" id="IPR029016">
    <property type="entry name" value="GAF-like_dom_sf"/>
</dbReference>
<dbReference type="GO" id="GO:0005524">
    <property type="term" value="F:ATP binding"/>
    <property type="evidence" value="ECO:0007669"/>
    <property type="project" value="UniProtKB-KW"/>
</dbReference>
<dbReference type="SMART" id="SM00388">
    <property type="entry name" value="HisKA"/>
    <property type="match status" value="1"/>
</dbReference>
<dbReference type="Proteomes" id="UP000593802">
    <property type="component" value="Chromosome"/>
</dbReference>
<dbReference type="EMBL" id="AP023366">
    <property type="protein sequence ID" value="BCJ88001.1"/>
    <property type="molecule type" value="Genomic_DNA"/>
</dbReference>
<evidence type="ECO:0000259" key="9">
    <source>
        <dbReference type="PROSITE" id="PS50109"/>
    </source>
</evidence>
<name>A0A7I8DJH5_9BACL</name>
<dbReference type="NCBIfam" id="TIGR00229">
    <property type="entry name" value="sensory_box"/>
    <property type="match status" value="1"/>
</dbReference>
<dbReference type="CDD" id="cd00082">
    <property type="entry name" value="HisKA"/>
    <property type="match status" value="1"/>
</dbReference>
<dbReference type="SMART" id="SM00086">
    <property type="entry name" value="PAC"/>
    <property type="match status" value="1"/>
</dbReference>
<evidence type="ECO:0000256" key="2">
    <source>
        <dbReference type="ARBA" id="ARBA00012438"/>
    </source>
</evidence>
<dbReference type="EC" id="2.7.13.3" evidence="2"/>
<dbReference type="InterPro" id="IPR004358">
    <property type="entry name" value="Sig_transdc_His_kin-like_C"/>
</dbReference>
<evidence type="ECO:0000259" key="10">
    <source>
        <dbReference type="PROSITE" id="PS50112"/>
    </source>
</evidence>
<dbReference type="PRINTS" id="PR00344">
    <property type="entry name" value="BCTRLSENSOR"/>
</dbReference>
<evidence type="ECO:0000259" key="11">
    <source>
        <dbReference type="PROSITE" id="PS50113"/>
    </source>
</evidence>
<feature type="domain" description="PAC" evidence="11">
    <location>
        <begin position="260"/>
        <end position="311"/>
    </location>
</feature>
<dbReference type="InterPro" id="IPR036097">
    <property type="entry name" value="HisK_dim/P_sf"/>
</dbReference>
<dbReference type="InterPro" id="IPR013656">
    <property type="entry name" value="PAS_4"/>
</dbReference>
<dbReference type="AlphaFoldDB" id="A0A7I8DJH5"/>